<gene>
    <name evidence="7" type="ORF">F0357_00950</name>
</gene>
<dbReference type="GO" id="GO:0005886">
    <property type="term" value="C:plasma membrane"/>
    <property type="evidence" value="ECO:0007669"/>
    <property type="project" value="UniProtKB-SubCell"/>
</dbReference>
<reference evidence="7 8" key="1">
    <citation type="submission" date="2019-09" db="EMBL/GenBank/DDBJ databases">
        <title>Segnochrobactrum spirostomi gen. nov., sp. nov., isolated from the ciliate Spirostomum cf. yagiui and description of a novel family, Segnochrobactraceae fam. nov. within the order Rhizobiales of the class Alphaproteobacteria.</title>
        <authorList>
            <person name="Akter S."/>
            <person name="Shazib S.U.A."/>
            <person name="Shin M.K."/>
        </authorList>
    </citation>
    <scope>NUCLEOTIDE SEQUENCE [LARGE SCALE GENOMIC DNA]</scope>
    <source>
        <strain evidence="7 8">Sp-1</strain>
    </source>
</reference>
<comment type="subcellular location">
    <subcellularLocation>
        <location evidence="1">Cell inner membrane</location>
    </subcellularLocation>
</comment>
<dbReference type="CDD" id="cd07984">
    <property type="entry name" value="LPLAT_LABLAT-like"/>
    <property type="match status" value="1"/>
</dbReference>
<dbReference type="EMBL" id="VWNA01000001">
    <property type="protein sequence ID" value="MQT11263.1"/>
    <property type="molecule type" value="Genomic_DNA"/>
</dbReference>
<keyword evidence="4 7" id="KW-0808">Transferase</keyword>
<sequence>MLHRIEYGAVRAIAALIRALPLDVASALVGGAWALIAPLTKRQARALDNLRHAFPEKSEAELRRIAREAWRNLGRVMAETILLDRLVADQSRIAISDTLFRMRDRGREGGVFCTMHGGNWELGVLPYRGEPKRPWGVYQAVQNPLIDAWLVGLRADYYGALLPKSPATARKVLAHVKRGGAVGLVVDHREAAGIEVPFFGRPALATPYPAMLARTTGQPLFMVHTVRTEGSRFVLDGVEIKVPQTDDRTADIHAATAAIHALFEEWIRARPEQWMWAHRKWAYKIHRRGLMRRGEAPPAAPAPPPAG</sequence>
<evidence type="ECO:0000256" key="1">
    <source>
        <dbReference type="ARBA" id="ARBA00004533"/>
    </source>
</evidence>
<dbReference type="PANTHER" id="PTHR30606">
    <property type="entry name" value="LIPID A BIOSYNTHESIS LAUROYL ACYLTRANSFERASE"/>
    <property type="match status" value="1"/>
</dbReference>
<name>A0A6A7XY25_9HYPH</name>
<evidence type="ECO:0000256" key="2">
    <source>
        <dbReference type="ARBA" id="ARBA00022475"/>
    </source>
</evidence>
<evidence type="ECO:0000256" key="5">
    <source>
        <dbReference type="ARBA" id="ARBA00023136"/>
    </source>
</evidence>
<dbReference type="GO" id="GO:0009247">
    <property type="term" value="P:glycolipid biosynthetic process"/>
    <property type="evidence" value="ECO:0007669"/>
    <property type="project" value="UniProtKB-ARBA"/>
</dbReference>
<keyword evidence="2" id="KW-1003">Cell membrane</keyword>
<dbReference type="Pfam" id="PF03279">
    <property type="entry name" value="Lip_A_acyltrans"/>
    <property type="match status" value="1"/>
</dbReference>
<keyword evidence="6 7" id="KW-0012">Acyltransferase</keyword>
<evidence type="ECO:0000256" key="6">
    <source>
        <dbReference type="ARBA" id="ARBA00023315"/>
    </source>
</evidence>
<keyword evidence="8" id="KW-1185">Reference proteome</keyword>
<dbReference type="AlphaFoldDB" id="A0A6A7XY25"/>
<comment type="caution">
    <text evidence="7">The sequence shown here is derived from an EMBL/GenBank/DDBJ whole genome shotgun (WGS) entry which is preliminary data.</text>
</comment>
<evidence type="ECO:0000313" key="8">
    <source>
        <dbReference type="Proteomes" id="UP000332515"/>
    </source>
</evidence>
<dbReference type="Proteomes" id="UP000332515">
    <property type="component" value="Unassembled WGS sequence"/>
</dbReference>
<evidence type="ECO:0000313" key="7">
    <source>
        <dbReference type="EMBL" id="MQT11263.1"/>
    </source>
</evidence>
<protein>
    <submittedName>
        <fullName evidence="7">Lauroyl acyltransferase</fullName>
    </submittedName>
</protein>
<evidence type="ECO:0000256" key="4">
    <source>
        <dbReference type="ARBA" id="ARBA00022679"/>
    </source>
</evidence>
<dbReference type="GO" id="GO:0016746">
    <property type="term" value="F:acyltransferase activity"/>
    <property type="evidence" value="ECO:0007669"/>
    <property type="project" value="UniProtKB-KW"/>
</dbReference>
<organism evidence="7 8">
    <name type="scientific">Segnochrobactrum spirostomi</name>
    <dbReference type="NCBI Taxonomy" id="2608987"/>
    <lineage>
        <taxon>Bacteria</taxon>
        <taxon>Pseudomonadati</taxon>
        <taxon>Pseudomonadota</taxon>
        <taxon>Alphaproteobacteria</taxon>
        <taxon>Hyphomicrobiales</taxon>
        <taxon>Segnochrobactraceae</taxon>
        <taxon>Segnochrobactrum</taxon>
    </lineage>
</organism>
<dbReference type="PANTHER" id="PTHR30606:SF10">
    <property type="entry name" value="PHOSPHATIDYLINOSITOL MANNOSIDE ACYLTRANSFERASE"/>
    <property type="match status" value="1"/>
</dbReference>
<dbReference type="InterPro" id="IPR004960">
    <property type="entry name" value="LipA_acyltrans"/>
</dbReference>
<keyword evidence="3" id="KW-0997">Cell inner membrane</keyword>
<proteinExistence type="predicted"/>
<accession>A0A6A7XY25</accession>
<keyword evidence="5" id="KW-0472">Membrane</keyword>
<evidence type="ECO:0000256" key="3">
    <source>
        <dbReference type="ARBA" id="ARBA00022519"/>
    </source>
</evidence>